<dbReference type="InterPro" id="IPR018062">
    <property type="entry name" value="HTH_AraC-typ_CS"/>
</dbReference>
<protein>
    <submittedName>
        <fullName evidence="5">AraC family transcriptional regulator</fullName>
    </submittedName>
</protein>
<name>A0ABT4PEY0_9BACT</name>
<dbReference type="Proteomes" id="UP001141933">
    <property type="component" value="Unassembled WGS sequence"/>
</dbReference>
<dbReference type="PRINTS" id="PR00032">
    <property type="entry name" value="HTHARAC"/>
</dbReference>
<dbReference type="SMART" id="SM00342">
    <property type="entry name" value="HTH_ARAC"/>
    <property type="match status" value="1"/>
</dbReference>
<dbReference type="InterPro" id="IPR014710">
    <property type="entry name" value="RmlC-like_jellyroll"/>
</dbReference>
<dbReference type="PROSITE" id="PS00041">
    <property type="entry name" value="HTH_ARAC_FAMILY_1"/>
    <property type="match status" value="1"/>
</dbReference>
<dbReference type="Gene3D" id="2.60.120.10">
    <property type="entry name" value="Jelly Rolls"/>
    <property type="match status" value="1"/>
</dbReference>
<reference evidence="5" key="1">
    <citation type="submission" date="2022-12" db="EMBL/GenBank/DDBJ databases">
        <title>Phocaeicola acetigenes sp. nov., isolated feces from a healthy human.</title>
        <authorList>
            <person name="Do H."/>
            <person name="Ha Y.B."/>
            <person name="Kim J.-S."/>
            <person name="Suh M.K."/>
            <person name="Kim H.S."/>
            <person name="Lee J.-S."/>
        </authorList>
    </citation>
    <scope>NUCLEOTIDE SEQUENCE</scope>
    <source>
        <strain evidence="5">KGMB11183</strain>
    </source>
</reference>
<dbReference type="Pfam" id="PF12833">
    <property type="entry name" value="HTH_18"/>
    <property type="match status" value="1"/>
</dbReference>
<gene>
    <name evidence="5" type="ORF">O6P32_02685</name>
</gene>
<evidence type="ECO:0000313" key="5">
    <source>
        <dbReference type="EMBL" id="MCZ8371611.1"/>
    </source>
</evidence>
<dbReference type="EMBL" id="JAPZVM010000002">
    <property type="protein sequence ID" value="MCZ8371611.1"/>
    <property type="molecule type" value="Genomic_DNA"/>
</dbReference>
<dbReference type="PROSITE" id="PS01124">
    <property type="entry name" value="HTH_ARAC_FAMILY_2"/>
    <property type="match status" value="1"/>
</dbReference>
<dbReference type="RefSeq" id="WP_269876660.1">
    <property type="nucleotide sequence ID" value="NZ_JAPZVM010000002.1"/>
</dbReference>
<evidence type="ECO:0000256" key="3">
    <source>
        <dbReference type="ARBA" id="ARBA00023163"/>
    </source>
</evidence>
<keyword evidence="2" id="KW-0238">DNA-binding</keyword>
<dbReference type="InterPro" id="IPR009057">
    <property type="entry name" value="Homeodomain-like_sf"/>
</dbReference>
<evidence type="ECO:0000256" key="1">
    <source>
        <dbReference type="ARBA" id="ARBA00023015"/>
    </source>
</evidence>
<dbReference type="SUPFAM" id="SSF46689">
    <property type="entry name" value="Homeodomain-like"/>
    <property type="match status" value="2"/>
</dbReference>
<dbReference type="InterPro" id="IPR020449">
    <property type="entry name" value="Tscrpt_reg_AraC-type_HTH"/>
</dbReference>
<evidence type="ECO:0000259" key="4">
    <source>
        <dbReference type="PROSITE" id="PS01124"/>
    </source>
</evidence>
<accession>A0ABT4PEY0</accession>
<dbReference type="PANTHER" id="PTHR43280:SF28">
    <property type="entry name" value="HTH-TYPE TRANSCRIPTIONAL ACTIVATOR RHAS"/>
    <property type="match status" value="1"/>
</dbReference>
<dbReference type="InterPro" id="IPR018060">
    <property type="entry name" value="HTH_AraC"/>
</dbReference>
<sequence length="289" mass="33900">MKCVDIQNTLSLHMIYAGYYEVGKEWCYRNVLSPFSRLYLIDKGEAWIYMNKKKYKLEAGDLFIIPKFTYHTYECEDYMSHYYICFLDQMVGGRSLFEYVHLCNKVKASSFDRYLIERFVKLNPGYQISNPDPKKYDNKAELFSLNKKQSVLHLQSTLESNGILLQLFSRFITSENPEASYRENQYKSMNKVFSYIDVHLAGGIHVKDLADIMCMSVDHFTRIFKLVNGMTPNQYIQLKRIERAQTLMLLSDMSVKEIAEEVGVSNLSQFSKLFRKHLGVSPREYGKEK</sequence>
<organism evidence="5 6">
    <name type="scientific">Phocaeicola acetigenes</name>
    <dbReference type="NCBI Taxonomy" id="3016083"/>
    <lineage>
        <taxon>Bacteria</taxon>
        <taxon>Pseudomonadati</taxon>
        <taxon>Bacteroidota</taxon>
        <taxon>Bacteroidia</taxon>
        <taxon>Bacteroidales</taxon>
        <taxon>Bacteroidaceae</taxon>
        <taxon>Phocaeicola</taxon>
    </lineage>
</organism>
<feature type="domain" description="HTH araC/xylS-type" evidence="4">
    <location>
        <begin position="190"/>
        <end position="288"/>
    </location>
</feature>
<dbReference type="InterPro" id="IPR037923">
    <property type="entry name" value="HTH-like"/>
</dbReference>
<comment type="caution">
    <text evidence="5">The sequence shown here is derived from an EMBL/GenBank/DDBJ whole genome shotgun (WGS) entry which is preliminary data.</text>
</comment>
<keyword evidence="1" id="KW-0805">Transcription regulation</keyword>
<dbReference type="SUPFAM" id="SSF51215">
    <property type="entry name" value="Regulatory protein AraC"/>
    <property type="match status" value="1"/>
</dbReference>
<proteinExistence type="predicted"/>
<keyword evidence="3" id="KW-0804">Transcription</keyword>
<keyword evidence="6" id="KW-1185">Reference proteome</keyword>
<dbReference type="Gene3D" id="1.10.10.60">
    <property type="entry name" value="Homeodomain-like"/>
    <property type="match status" value="2"/>
</dbReference>
<dbReference type="PANTHER" id="PTHR43280">
    <property type="entry name" value="ARAC-FAMILY TRANSCRIPTIONAL REGULATOR"/>
    <property type="match status" value="1"/>
</dbReference>
<evidence type="ECO:0000256" key="2">
    <source>
        <dbReference type="ARBA" id="ARBA00023125"/>
    </source>
</evidence>
<evidence type="ECO:0000313" key="6">
    <source>
        <dbReference type="Proteomes" id="UP001141933"/>
    </source>
</evidence>